<protein>
    <submittedName>
        <fullName evidence="1">Metal-independent alpha-mannosidase</fullName>
    </submittedName>
</protein>
<evidence type="ECO:0000313" key="1">
    <source>
        <dbReference type="EMBL" id="NOU99801.1"/>
    </source>
</evidence>
<dbReference type="Gene3D" id="1.50.10.10">
    <property type="match status" value="1"/>
</dbReference>
<dbReference type="SUPFAM" id="SSF48208">
    <property type="entry name" value="Six-hairpin glycosidases"/>
    <property type="match status" value="1"/>
</dbReference>
<dbReference type="Proteomes" id="UP000618579">
    <property type="component" value="Unassembled WGS sequence"/>
</dbReference>
<organism evidence="1 2">
    <name type="scientific">Paenibacillus planticolens</name>
    <dbReference type="NCBI Taxonomy" id="2654976"/>
    <lineage>
        <taxon>Bacteria</taxon>
        <taxon>Bacillati</taxon>
        <taxon>Bacillota</taxon>
        <taxon>Bacilli</taxon>
        <taxon>Bacillales</taxon>
        <taxon>Paenibacillaceae</taxon>
        <taxon>Paenibacillus</taxon>
    </lineage>
</organism>
<keyword evidence="2" id="KW-1185">Reference proteome</keyword>
<dbReference type="InterPro" id="IPR012341">
    <property type="entry name" value="6hp_glycosidase-like_sf"/>
</dbReference>
<dbReference type="PANTHER" id="PTHR31047">
    <property type="entry name" value="MEIOTICALLY UP-REGULATED GENE 157 PROTEIN"/>
    <property type="match status" value="1"/>
</dbReference>
<evidence type="ECO:0000313" key="2">
    <source>
        <dbReference type="Proteomes" id="UP000618579"/>
    </source>
</evidence>
<dbReference type="InterPro" id="IPR008928">
    <property type="entry name" value="6-hairpin_glycosidase_sf"/>
</dbReference>
<dbReference type="SMART" id="SM01149">
    <property type="entry name" value="DUF1237"/>
    <property type="match status" value="1"/>
</dbReference>
<dbReference type="RefSeq" id="WP_171682659.1">
    <property type="nucleotide sequence ID" value="NZ_WHNZ01000015.1"/>
</dbReference>
<accession>A0ABX1ZIA3</accession>
<dbReference type="Pfam" id="PF06824">
    <property type="entry name" value="Glyco_hydro_125"/>
    <property type="match status" value="1"/>
</dbReference>
<name>A0ABX1ZIA3_9BACL</name>
<sequence length="652" mass="74721">MKLYSVLKSNENKKPLDIGCGSLTASIKENGTISTMNAFHPMKGYLTLSSLDAFPNDLWYDSEYVRSYRKRIAGRGEGNGTQGFGFFHNREIEDWQGGYTPEGMLVITYKLDQLKVAMTFEAVDNGGRLSLIQNIEVKNGSSMDETFHFQLGGTYNLNRCSYGQLTEGGPIPMPEQINDLELQGHRMSLSNPSLPAQVVMSVRENGRPLEMGANKQKASEPIQYFSEHQWQFTPSEVKQLRITYTMNTAGDDVGEWDNGLISERKGISVVDEPLHFIDTSWSHYVIRRNLAYILNCCSVPVGGEQVCVITDHQLLPLSWNRDSYYMMKLLIDADAHEGILTQTEKSKVMATLKGHLLWMFMTAERPSGYWGRAYLTNGYCKDDVYQLDQQCYPLLELCEYYEWTKDRETVVRLLPYLEETIQEMMKSRHEKYWLFRTGETPADDKVDYPYHFSSQILMWRTLQKLDDLNKEIPFTTLKLHEWVRQVHTDCLDHFTIESKGKRMFAYLVDLQGNHTTYHDANDLPTILAPIWGFCDADDARWMNTMEFAFSTRNIGGYYEGVYGGLGSIHTPHPWPLGDAQQLIYSGIVNDQDQYALVIKKLQQLCQWDGLFSEAVHEMSGEVASRHWFSWPGAFISQALLLNKQSGIQELVG</sequence>
<gene>
    <name evidence="1" type="ORF">GC097_07220</name>
</gene>
<comment type="caution">
    <text evidence="1">The sequence shown here is derived from an EMBL/GenBank/DDBJ whole genome shotgun (WGS) entry which is preliminary data.</text>
</comment>
<dbReference type="PANTHER" id="PTHR31047:SF0">
    <property type="entry name" value="MEIOTICALLY UP-REGULATED GENE 157 PROTEIN"/>
    <property type="match status" value="1"/>
</dbReference>
<proteinExistence type="predicted"/>
<dbReference type="EMBL" id="WHNZ01000015">
    <property type="protein sequence ID" value="NOU99801.1"/>
    <property type="molecule type" value="Genomic_DNA"/>
</dbReference>
<dbReference type="InterPro" id="IPR008313">
    <property type="entry name" value="GH125"/>
</dbReference>
<reference evidence="1 2" key="1">
    <citation type="submission" date="2019-10" db="EMBL/GenBank/DDBJ databases">
        <title>Description of Paenibacillus pedi sp. nov.</title>
        <authorList>
            <person name="Carlier A."/>
            <person name="Qi S."/>
        </authorList>
    </citation>
    <scope>NUCLEOTIDE SEQUENCE [LARGE SCALE GENOMIC DNA]</scope>
    <source>
        <strain evidence="1 2">LMG 31457</strain>
    </source>
</reference>